<accession>A0A0A2V7J4</accession>
<organism evidence="2 3">
    <name type="scientific">Beauveria bassiana D1-5</name>
    <dbReference type="NCBI Taxonomy" id="1245745"/>
    <lineage>
        <taxon>Eukaryota</taxon>
        <taxon>Fungi</taxon>
        <taxon>Dikarya</taxon>
        <taxon>Ascomycota</taxon>
        <taxon>Pezizomycotina</taxon>
        <taxon>Sordariomycetes</taxon>
        <taxon>Hypocreomycetidae</taxon>
        <taxon>Hypocreales</taxon>
        <taxon>Cordycipitaceae</taxon>
        <taxon>Beauveria</taxon>
    </lineage>
</organism>
<evidence type="ECO:0000313" key="3">
    <source>
        <dbReference type="Proteomes" id="UP000030106"/>
    </source>
</evidence>
<dbReference type="EMBL" id="ANFO01001677">
    <property type="protein sequence ID" value="KGQ02287.1"/>
    <property type="molecule type" value="Genomic_DNA"/>
</dbReference>
<comment type="caution">
    <text evidence="2">The sequence shown here is derived from an EMBL/GenBank/DDBJ whole genome shotgun (WGS) entry which is preliminary data.</text>
</comment>
<proteinExistence type="predicted"/>
<reference evidence="2 3" key="1">
    <citation type="submission" date="2012-10" db="EMBL/GenBank/DDBJ databases">
        <title>Genome sequencing and analysis of entomopathogenic fungi Beauveria bassiana D1-5.</title>
        <authorList>
            <person name="Li Q."/>
            <person name="Wang L."/>
            <person name="Zhang Z."/>
            <person name="Wang Q."/>
            <person name="Ren J."/>
            <person name="Wang M."/>
            <person name="Xu W."/>
            <person name="Wang J."/>
            <person name="Lu Y."/>
            <person name="Du Q."/>
            <person name="Sun Z."/>
        </authorList>
    </citation>
    <scope>NUCLEOTIDE SEQUENCE [LARGE SCALE GENOMIC DNA]</scope>
    <source>
        <strain evidence="2 3">D1-5</strain>
    </source>
</reference>
<feature type="region of interest" description="Disordered" evidence="1">
    <location>
        <begin position="92"/>
        <end position="114"/>
    </location>
</feature>
<feature type="region of interest" description="Disordered" evidence="1">
    <location>
        <begin position="1"/>
        <end position="25"/>
    </location>
</feature>
<name>A0A0A2V7J4_BEABA</name>
<gene>
    <name evidence="2" type="ORF">BBAD15_g12503</name>
</gene>
<sequence length="178" mass="18282">MAAKVTPMTAAGTHPCSARRAARRPVCSDTPTAAAATPAIATCRPCDWARRANSAAAAIATSIGGTVMPRPPSSAPGPPRRRKPIQMARFTTFTPGNDCASARPLRKSDSDSQRRCCTNSRIIQPLSPPPKLVRPTLAKARKICGSVGGAATAGSAEDMAGGAMGSMPHLTQCEMSAG</sequence>
<feature type="compositionally biased region" description="Pro residues" evidence="1">
    <location>
        <begin position="69"/>
        <end position="78"/>
    </location>
</feature>
<dbReference type="HOGENOM" id="CLU_1510320_0_0_1"/>
<evidence type="ECO:0000313" key="2">
    <source>
        <dbReference type="EMBL" id="KGQ02287.1"/>
    </source>
</evidence>
<protein>
    <submittedName>
        <fullName evidence="2">Uncharacterized protein</fullName>
    </submittedName>
</protein>
<feature type="region of interest" description="Disordered" evidence="1">
    <location>
        <begin position="151"/>
        <end position="178"/>
    </location>
</feature>
<dbReference type="Proteomes" id="UP000030106">
    <property type="component" value="Unassembled WGS sequence"/>
</dbReference>
<dbReference type="AlphaFoldDB" id="A0A0A2V7J4"/>
<feature type="region of interest" description="Disordered" evidence="1">
    <location>
        <begin position="64"/>
        <end position="83"/>
    </location>
</feature>
<evidence type="ECO:0000256" key="1">
    <source>
        <dbReference type="SAM" id="MobiDB-lite"/>
    </source>
</evidence>